<protein>
    <recommendedName>
        <fullName evidence="4">Permease</fullName>
    </recommendedName>
</protein>
<proteinExistence type="predicted"/>
<keyword evidence="1" id="KW-0812">Transmembrane</keyword>
<evidence type="ECO:0000256" key="1">
    <source>
        <dbReference type="SAM" id="Phobius"/>
    </source>
</evidence>
<dbReference type="EMBL" id="JAMSHT010000001">
    <property type="protein sequence ID" value="MCM8556462.1"/>
    <property type="molecule type" value="Genomic_DNA"/>
</dbReference>
<keyword evidence="3" id="KW-1185">Reference proteome</keyword>
<evidence type="ECO:0000313" key="2">
    <source>
        <dbReference type="EMBL" id="MCM8556462.1"/>
    </source>
</evidence>
<sequence>MDFHRLIKSLDALVYEVLSWLLFYPMTIWWMLRQPVKTMLAVERELKEDAEHSFDDMIGPPLFLALTIGLLHLFDPADLVETTSGISDTAAGFLADEKNLVGARIILFGTLPLLAALWMVGARGERASMSSLRAPVYAACYPTAIFAFLFTVANHLTNRHEALAALEGVGILLAGIGWWMLVVSLWYRAELKIAWWRALLRTGALLVSWVVLLTVVGFLLGA</sequence>
<feature type="transmembrane region" description="Helical" evidence="1">
    <location>
        <begin position="199"/>
        <end position="220"/>
    </location>
</feature>
<reference evidence="2" key="1">
    <citation type="submission" date="2022-06" db="EMBL/GenBank/DDBJ databases">
        <title>Sphingomicrobium sedimins sp. nov., a marine bacterium isolated from tidal flat.</title>
        <authorList>
            <person name="Kim C.-H."/>
            <person name="Yoo Y."/>
            <person name="Kim J.-J."/>
        </authorList>
    </citation>
    <scope>NUCLEOTIDE SEQUENCE</scope>
    <source>
        <strain evidence="2">GRR-S6-50</strain>
    </source>
</reference>
<feature type="transmembrane region" description="Helical" evidence="1">
    <location>
        <begin position="134"/>
        <end position="156"/>
    </location>
</feature>
<name>A0A9X2EF90_9SPHN</name>
<feature type="transmembrane region" description="Helical" evidence="1">
    <location>
        <begin position="101"/>
        <end position="122"/>
    </location>
</feature>
<dbReference type="Proteomes" id="UP001155128">
    <property type="component" value="Unassembled WGS sequence"/>
</dbReference>
<evidence type="ECO:0008006" key="4">
    <source>
        <dbReference type="Google" id="ProtNLM"/>
    </source>
</evidence>
<evidence type="ECO:0000313" key="3">
    <source>
        <dbReference type="Proteomes" id="UP001155128"/>
    </source>
</evidence>
<feature type="transmembrane region" description="Helical" evidence="1">
    <location>
        <begin position="162"/>
        <end position="187"/>
    </location>
</feature>
<keyword evidence="1" id="KW-0472">Membrane</keyword>
<comment type="caution">
    <text evidence="2">The sequence shown here is derived from an EMBL/GenBank/DDBJ whole genome shotgun (WGS) entry which is preliminary data.</text>
</comment>
<dbReference type="RefSeq" id="WP_252111684.1">
    <property type="nucleotide sequence ID" value="NZ_JAMSHT010000001.1"/>
</dbReference>
<feature type="transmembrane region" description="Helical" evidence="1">
    <location>
        <begin position="12"/>
        <end position="32"/>
    </location>
</feature>
<organism evidence="2 3">
    <name type="scientific">Sphingomicrobium sediminis</name>
    <dbReference type="NCBI Taxonomy" id="2950949"/>
    <lineage>
        <taxon>Bacteria</taxon>
        <taxon>Pseudomonadati</taxon>
        <taxon>Pseudomonadota</taxon>
        <taxon>Alphaproteobacteria</taxon>
        <taxon>Sphingomonadales</taxon>
        <taxon>Sphingomonadaceae</taxon>
        <taxon>Sphingomicrobium</taxon>
    </lineage>
</organism>
<keyword evidence="1" id="KW-1133">Transmembrane helix</keyword>
<gene>
    <name evidence="2" type="ORF">NDO55_01340</name>
</gene>
<accession>A0A9X2EF90</accession>
<dbReference type="AlphaFoldDB" id="A0A9X2EF90"/>